<feature type="compositionally biased region" description="Low complexity" evidence="1">
    <location>
        <begin position="53"/>
        <end position="62"/>
    </location>
</feature>
<evidence type="ECO:0000313" key="4">
    <source>
        <dbReference type="EMBL" id="CAI9093693.1"/>
    </source>
</evidence>
<accession>A0AAV1CF12</accession>
<reference evidence="4" key="1">
    <citation type="submission" date="2023-03" db="EMBL/GenBank/DDBJ databases">
        <authorList>
            <person name="Julca I."/>
        </authorList>
    </citation>
    <scope>NUCLEOTIDE SEQUENCE</scope>
</reference>
<dbReference type="InterPro" id="IPR025520">
    <property type="entry name" value="DUF4408"/>
</dbReference>
<dbReference type="Proteomes" id="UP001161247">
    <property type="component" value="Chromosome 2"/>
</dbReference>
<dbReference type="Pfam" id="PF14364">
    <property type="entry name" value="DUF4408"/>
    <property type="match status" value="1"/>
</dbReference>
<organism evidence="4 5">
    <name type="scientific">Oldenlandia corymbosa var. corymbosa</name>
    <dbReference type="NCBI Taxonomy" id="529605"/>
    <lineage>
        <taxon>Eukaryota</taxon>
        <taxon>Viridiplantae</taxon>
        <taxon>Streptophyta</taxon>
        <taxon>Embryophyta</taxon>
        <taxon>Tracheophyta</taxon>
        <taxon>Spermatophyta</taxon>
        <taxon>Magnoliopsida</taxon>
        <taxon>eudicotyledons</taxon>
        <taxon>Gunneridae</taxon>
        <taxon>Pentapetalae</taxon>
        <taxon>asterids</taxon>
        <taxon>lamiids</taxon>
        <taxon>Gentianales</taxon>
        <taxon>Rubiaceae</taxon>
        <taxon>Rubioideae</taxon>
        <taxon>Spermacoceae</taxon>
        <taxon>Hedyotis-Oldenlandia complex</taxon>
        <taxon>Oldenlandia</taxon>
    </lineage>
</organism>
<feature type="region of interest" description="Disordered" evidence="1">
    <location>
        <begin position="45"/>
        <end position="80"/>
    </location>
</feature>
<feature type="domain" description="DUF4408" evidence="3">
    <location>
        <begin position="11"/>
        <end position="43"/>
    </location>
</feature>
<dbReference type="EMBL" id="OX459119">
    <property type="protein sequence ID" value="CAI9093693.1"/>
    <property type="molecule type" value="Genomic_DNA"/>
</dbReference>
<dbReference type="PANTHER" id="PTHR33098">
    <property type="entry name" value="COTTON FIBER (DUF761)"/>
    <property type="match status" value="1"/>
</dbReference>
<gene>
    <name evidence="4" type="ORF">OLC1_LOCUS5038</name>
</gene>
<evidence type="ECO:0000313" key="5">
    <source>
        <dbReference type="Proteomes" id="UP001161247"/>
    </source>
</evidence>
<evidence type="ECO:0000256" key="1">
    <source>
        <dbReference type="SAM" id="MobiDB-lite"/>
    </source>
</evidence>
<dbReference type="InterPro" id="IPR008480">
    <property type="entry name" value="DUF761_pln"/>
</dbReference>
<dbReference type="PANTHER" id="PTHR33098:SF53">
    <property type="entry name" value="OS05G0540900 PROTEIN"/>
    <property type="match status" value="1"/>
</dbReference>
<evidence type="ECO:0000259" key="3">
    <source>
        <dbReference type="Pfam" id="PF14364"/>
    </source>
</evidence>
<dbReference type="Pfam" id="PF05553">
    <property type="entry name" value="DUF761"/>
    <property type="match status" value="1"/>
</dbReference>
<proteinExistence type="predicted"/>
<evidence type="ECO:0000256" key="2">
    <source>
        <dbReference type="SAM" id="Phobius"/>
    </source>
</evidence>
<protein>
    <submittedName>
        <fullName evidence="4">OLC1v1029251C1</fullName>
    </submittedName>
</protein>
<sequence>MYEESVANAVPSIWASMNSWFTPAVLFVLLNVMIGTIAFTSTLANQKQHHNHQQQQGSQNDNPHQHQHHHHHQPNSLARSPSVLQRLKSINFQNYRFPQPSFVSASHFKTTPDSETHFNYEQTHQSPSLESHSQYIFEQPSHEKEAIFGQQVQEAQTQYYFDQIQVPKPLETETHFVFQQTHEENVQENGIGFDSEPAPEELPVEEDEPVDELQSLDEVYSKLTDRHVQRSNSDTKPVAGEIPARLPTKMKKSASMKSAFKHFEAEDIVEARRPATVKERASKASNVEDEEGVDAKADDFINKFKQQLKLQRIDSIMRYKEMINRGSERQQMVTPIKHNHLGVGSVSAQKWDLENEAILSCNERNRWWLAKT</sequence>
<keyword evidence="2" id="KW-0812">Transmembrane</keyword>
<dbReference type="AlphaFoldDB" id="A0AAV1CF12"/>
<keyword evidence="2" id="KW-0472">Membrane</keyword>
<keyword evidence="2" id="KW-1133">Transmembrane helix</keyword>
<keyword evidence="5" id="KW-1185">Reference proteome</keyword>
<feature type="transmembrane region" description="Helical" evidence="2">
    <location>
        <begin position="20"/>
        <end position="44"/>
    </location>
</feature>
<name>A0AAV1CF12_OLDCO</name>